<dbReference type="InterPro" id="IPR014710">
    <property type="entry name" value="RmlC-like_jellyroll"/>
</dbReference>
<dbReference type="InterPro" id="IPR011051">
    <property type="entry name" value="RmlC_Cupin_sf"/>
</dbReference>
<proteinExistence type="predicted"/>
<reference evidence="1 2" key="1">
    <citation type="submission" date="2022-07" db="EMBL/GenBank/DDBJ databases">
        <title>Novel species in genus Aeromicrobium.</title>
        <authorList>
            <person name="Ye L."/>
        </authorList>
    </citation>
    <scope>NUCLEOTIDE SEQUENCE [LARGE SCALE GENOMIC DNA]</scope>
    <source>
        <strain evidence="2">zg-Y50</strain>
    </source>
</reference>
<keyword evidence="2" id="KW-1185">Reference proteome</keyword>
<name>A0ABY5KG94_9ACTN</name>
<dbReference type="PANTHER" id="PTHR37694:SF1">
    <property type="entry name" value="SLR8022 PROTEIN"/>
    <property type="match status" value="1"/>
</dbReference>
<dbReference type="Gene3D" id="2.60.120.10">
    <property type="entry name" value="Jelly Rolls"/>
    <property type="match status" value="1"/>
</dbReference>
<dbReference type="EMBL" id="CP101990">
    <property type="protein sequence ID" value="UUI68152.1"/>
    <property type="molecule type" value="Genomic_DNA"/>
</dbReference>
<dbReference type="RefSeq" id="WP_232419228.1">
    <property type="nucleotide sequence ID" value="NZ_CP101990.1"/>
</dbReference>
<evidence type="ECO:0000313" key="1">
    <source>
        <dbReference type="EMBL" id="UUI68152.1"/>
    </source>
</evidence>
<organism evidence="1 2">
    <name type="scientific">Aeromicrobium duanguangcaii</name>
    <dbReference type="NCBI Taxonomy" id="2968086"/>
    <lineage>
        <taxon>Bacteria</taxon>
        <taxon>Bacillati</taxon>
        <taxon>Actinomycetota</taxon>
        <taxon>Actinomycetes</taxon>
        <taxon>Propionibacteriales</taxon>
        <taxon>Nocardioidaceae</taxon>
        <taxon>Aeromicrobium</taxon>
    </lineage>
</organism>
<dbReference type="PANTHER" id="PTHR37694">
    <property type="entry name" value="SLR8022 PROTEIN"/>
    <property type="match status" value="1"/>
</dbReference>
<gene>
    <name evidence="1" type="ORF">NP095_13200</name>
</gene>
<protein>
    <submittedName>
        <fullName evidence="1">Cupin domain-containing protein</fullName>
    </submittedName>
</protein>
<dbReference type="SUPFAM" id="SSF51182">
    <property type="entry name" value="RmlC-like cupins"/>
    <property type="match status" value="1"/>
</dbReference>
<dbReference type="CDD" id="cd02230">
    <property type="entry name" value="cupin_HP0902-like"/>
    <property type="match status" value="1"/>
</dbReference>
<accession>A0ABY5KG94</accession>
<dbReference type="Proteomes" id="UP001315860">
    <property type="component" value="Chromosome"/>
</dbReference>
<sequence>MESTHLQSLGADLLDQARASRAGRTATALHPGRHHHLRQTVIALAADHRLDEHEAPAEATLQVLTGSVRLTAGEESWEGSTGDLLVIPDHRHDLLALEDAVVLLTTLVDPT</sequence>
<evidence type="ECO:0000313" key="2">
    <source>
        <dbReference type="Proteomes" id="UP001315860"/>
    </source>
</evidence>